<evidence type="ECO:0000256" key="1">
    <source>
        <dbReference type="ARBA" id="ARBA00004609"/>
    </source>
</evidence>
<feature type="transmembrane region" description="Helical" evidence="10">
    <location>
        <begin position="218"/>
        <end position="240"/>
    </location>
</feature>
<keyword evidence="10" id="KW-1133">Transmembrane helix</keyword>
<comment type="similarity">
    <text evidence="2">Belongs to the plant LTP family.</text>
</comment>
<keyword evidence="5" id="KW-0732">Signal</keyword>
<evidence type="ECO:0000313" key="12">
    <source>
        <dbReference type="EnsemblPlants" id="MELO3C011860.2.1"/>
    </source>
</evidence>
<dbReference type="CDD" id="cd00010">
    <property type="entry name" value="AAI_LTSS"/>
    <property type="match status" value="1"/>
</dbReference>
<evidence type="ECO:0000256" key="4">
    <source>
        <dbReference type="ARBA" id="ARBA00022622"/>
    </source>
</evidence>
<feature type="transmembrane region" description="Helical" evidence="10">
    <location>
        <begin position="55"/>
        <end position="75"/>
    </location>
</feature>
<dbReference type="Gramene" id="MELO3C011860.2.1">
    <property type="protein sequence ID" value="MELO3C011860.2.1"/>
    <property type="gene ID" value="MELO3C011860.2"/>
</dbReference>
<feature type="domain" description="Bifunctional inhibitor/plant lipid transfer protein/seed storage helical" evidence="11">
    <location>
        <begin position="88"/>
        <end position="169"/>
    </location>
</feature>
<keyword evidence="7" id="KW-0325">Glycoprotein</keyword>
<evidence type="ECO:0000256" key="9">
    <source>
        <dbReference type="SAM" id="MobiDB-lite"/>
    </source>
</evidence>
<reference evidence="12" key="1">
    <citation type="submission" date="2023-03" db="UniProtKB">
        <authorList>
            <consortium name="EnsemblPlants"/>
        </authorList>
    </citation>
    <scope>IDENTIFICATION</scope>
</reference>
<keyword evidence="3" id="KW-1003">Cell membrane</keyword>
<name>A0A9I9D1P2_CUCME</name>
<organism evidence="12">
    <name type="scientific">Cucumis melo</name>
    <name type="common">Muskmelon</name>
    <dbReference type="NCBI Taxonomy" id="3656"/>
    <lineage>
        <taxon>Eukaryota</taxon>
        <taxon>Viridiplantae</taxon>
        <taxon>Streptophyta</taxon>
        <taxon>Embryophyta</taxon>
        <taxon>Tracheophyta</taxon>
        <taxon>Spermatophyta</taxon>
        <taxon>Magnoliopsida</taxon>
        <taxon>eudicotyledons</taxon>
        <taxon>Gunneridae</taxon>
        <taxon>Pentapetalae</taxon>
        <taxon>rosids</taxon>
        <taxon>fabids</taxon>
        <taxon>Cucurbitales</taxon>
        <taxon>Cucurbitaceae</taxon>
        <taxon>Benincaseae</taxon>
        <taxon>Cucumis</taxon>
    </lineage>
</organism>
<dbReference type="SMART" id="SM00499">
    <property type="entry name" value="AAI"/>
    <property type="match status" value="1"/>
</dbReference>
<dbReference type="InterPro" id="IPR043325">
    <property type="entry name" value="LTSS"/>
</dbReference>
<protein>
    <recommendedName>
        <fullName evidence="11">Bifunctional inhibitor/plant lipid transfer protein/seed storage helical domain-containing protein</fullName>
    </recommendedName>
</protein>
<dbReference type="SUPFAM" id="SSF47699">
    <property type="entry name" value="Bifunctional inhibitor/lipid-transfer protein/seed storage 2S albumin"/>
    <property type="match status" value="1"/>
</dbReference>
<dbReference type="Pfam" id="PF14368">
    <property type="entry name" value="LTP_2"/>
    <property type="match status" value="1"/>
</dbReference>
<evidence type="ECO:0000256" key="6">
    <source>
        <dbReference type="ARBA" id="ARBA00023157"/>
    </source>
</evidence>
<evidence type="ECO:0000256" key="3">
    <source>
        <dbReference type="ARBA" id="ARBA00022475"/>
    </source>
</evidence>
<dbReference type="GO" id="GO:0098552">
    <property type="term" value="C:side of membrane"/>
    <property type="evidence" value="ECO:0007669"/>
    <property type="project" value="UniProtKB-KW"/>
</dbReference>
<evidence type="ECO:0000256" key="10">
    <source>
        <dbReference type="SAM" id="Phobius"/>
    </source>
</evidence>
<keyword evidence="4" id="KW-0336">GPI-anchor</keyword>
<comment type="subcellular location">
    <subcellularLocation>
        <location evidence="1">Cell membrane</location>
        <topology evidence="1">Lipid-anchor</topology>
        <topology evidence="1">GPI-anchor</topology>
    </subcellularLocation>
</comment>
<dbReference type="InterPro" id="IPR036312">
    <property type="entry name" value="Bifun_inhib/LTP/seed_sf"/>
</dbReference>
<evidence type="ECO:0000256" key="2">
    <source>
        <dbReference type="ARBA" id="ARBA00009748"/>
    </source>
</evidence>
<dbReference type="InterPro" id="IPR016140">
    <property type="entry name" value="Bifunc_inhib/LTP/seed_store"/>
</dbReference>
<evidence type="ECO:0000256" key="5">
    <source>
        <dbReference type="ARBA" id="ARBA00022729"/>
    </source>
</evidence>
<dbReference type="Gene3D" id="1.10.110.10">
    <property type="entry name" value="Plant lipid-transfer and hydrophobic proteins"/>
    <property type="match status" value="1"/>
</dbReference>
<feature type="region of interest" description="Disordered" evidence="9">
    <location>
        <begin position="1"/>
        <end position="30"/>
    </location>
</feature>
<dbReference type="GO" id="GO:0005886">
    <property type="term" value="C:plasma membrane"/>
    <property type="evidence" value="ECO:0007669"/>
    <property type="project" value="UniProtKB-SubCell"/>
</dbReference>
<keyword evidence="6" id="KW-1015">Disulfide bond</keyword>
<accession>A0A9I9D1P2</accession>
<dbReference type="EnsemblPlants" id="MELO3C011860.2.1">
    <property type="protein sequence ID" value="MELO3C011860.2.1"/>
    <property type="gene ID" value="MELO3C011860.2"/>
</dbReference>
<keyword evidence="10" id="KW-0472">Membrane</keyword>
<sequence>PTSTPTPTPTTTKTNINSEPPPQLAHQRPLGFINLGDQRVEKEKKKKKMKSGRKVMRSAGVVLAVVAVCLLGRVVPGRAEEENLKEECSNDFEKVVSCFAYATGKAAAPTEECCDSIEGIKESKPKCLCFFIQQTHNGNQQIKSLGIQEIKLLQLPSVCHLKNSSVSYCPKLLGLPANSPDAAIFSNLTSPATPASATTTRTSPDGNAGTKTVANSPVGLMAVAMVVVISFTVFLSPITYA</sequence>
<dbReference type="PANTHER" id="PTHR33044">
    <property type="entry name" value="BIFUNCTIONAL INHIBITOR/LIPID-TRANSFER PROTEIN/SEED STORAGE 2S ALBUMIN SUPERFAMILY PROTEIN-RELATED"/>
    <property type="match status" value="1"/>
</dbReference>
<evidence type="ECO:0000256" key="7">
    <source>
        <dbReference type="ARBA" id="ARBA00023180"/>
    </source>
</evidence>
<proteinExistence type="inferred from homology"/>
<evidence type="ECO:0000256" key="8">
    <source>
        <dbReference type="ARBA" id="ARBA00023288"/>
    </source>
</evidence>
<keyword evidence="8" id="KW-0449">Lipoprotein</keyword>
<evidence type="ECO:0000259" key="11">
    <source>
        <dbReference type="SMART" id="SM00499"/>
    </source>
</evidence>
<dbReference type="AlphaFoldDB" id="A0A9I9D1P2"/>
<keyword evidence="10" id="KW-0812">Transmembrane</keyword>